<dbReference type="EMBL" id="JAPZBO010000003">
    <property type="protein sequence ID" value="KAJ5320805.1"/>
    <property type="molecule type" value="Genomic_DNA"/>
</dbReference>
<feature type="region of interest" description="Disordered" evidence="2">
    <location>
        <begin position="455"/>
        <end position="499"/>
    </location>
</feature>
<evidence type="ECO:0000256" key="1">
    <source>
        <dbReference type="SAM" id="Coils"/>
    </source>
</evidence>
<evidence type="ECO:0000313" key="3">
    <source>
        <dbReference type="EMBL" id="KAJ5320805.1"/>
    </source>
</evidence>
<feature type="coiled-coil region" evidence="1">
    <location>
        <begin position="162"/>
        <end position="189"/>
    </location>
</feature>
<gene>
    <name evidence="3" type="ORF">N7476_003807</name>
</gene>
<sequence length="499" mass="57417">MSSETKPLLVPLQGMPSPCDAFESVIKNITMLASKPDLQNTVTLLDEINHRKRQNEIKKEELAKVQNHLEVDKRKMEAAMQANLEIYEKVKRDQKCIETERDSLQNLHAEKVKDLEERAQEVESLQATVAKLQSDHSQETVKERDTKIENLHGEGSTLRTTLNDQRKKNEDLKKEITLLHEKGQKAQSQLDNLESFTFGYTEVNEDEMLDEFSGLWEYATNELFVILNQNLETKVLSDKLIWDKFRKDSELAVQHRVLLPSSNSPAAKAMRLVVILGILARELDKCIFQPTYLLEESNLREILCTLAEKDHEKESFCRSLLLSIDNDAQQGSLQLRIQAVVRNVSSYLYDALSEPQYSEIRQCIENIAQRAVKIWRPIQSSRKRYEPDFEPLKWGDDEWCPFRFPGDVGKLELDPNVRNDNLLTVFPRISLVEDNKRYPQTFVTQLMKSQKLCGAAEQEMPREATSPKLGRMSSNGQRRKSIAQSTPHQNGGSSFLERS</sequence>
<dbReference type="Proteomes" id="UP001147746">
    <property type="component" value="Unassembled WGS sequence"/>
</dbReference>
<protein>
    <submittedName>
        <fullName evidence="3">Uncharacterized protein</fullName>
    </submittedName>
</protein>
<feature type="coiled-coil region" evidence="1">
    <location>
        <begin position="87"/>
        <end position="135"/>
    </location>
</feature>
<reference evidence="3" key="1">
    <citation type="submission" date="2022-12" db="EMBL/GenBank/DDBJ databases">
        <authorList>
            <person name="Petersen C."/>
        </authorList>
    </citation>
    <scope>NUCLEOTIDE SEQUENCE</scope>
    <source>
        <strain evidence="3">IBT 21472</strain>
    </source>
</reference>
<accession>A0A9W9PZH8</accession>
<feature type="compositionally biased region" description="Polar residues" evidence="2">
    <location>
        <begin position="472"/>
        <end position="493"/>
    </location>
</feature>
<keyword evidence="1" id="KW-0175">Coiled coil</keyword>
<dbReference type="OrthoDB" id="5421041at2759"/>
<evidence type="ECO:0000256" key="2">
    <source>
        <dbReference type="SAM" id="MobiDB-lite"/>
    </source>
</evidence>
<evidence type="ECO:0000313" key="4">
    <source>
        <dbReference type="Proteomes" id="UP001147746"/>
    </source>
</evidence>
<dbReference type="AlphaFoldDB" id="A0A9W9PZH8"/>
<organism evidence="3 4">
    <name type="scientific">Penicillium atrosanguineum</name>
    <dbReference type="NCBI Taxonomy" id="1132637"/>
    <lineage>
        <taxon>Eukaryota</taxon>
        <taxon>Fungi</taxon>
        <taxon>Dikarya</taxon>
        <taxon>Ascomycota</taxon>
        <taxon>Pezizomycotina</taxon>
        <taxon>Eurotiomycetes</taxon>
        <taxon>Eurotiomycetidae</taxon>
        <taxon>Eurotiales</taxon>
        <taxon>Aspergillaceae</taxon>
        <taxon>Penicillium</taxon>
    </lineage>
</organism>
<comment type="caution">
    <text evidence="3">The sequence shown here is derived from an EMBL/GenBank/DDBJ whole genome shotgun (WGS) entry which is preliminary data.</text>
</comment>
<keyword evidence="4" id="KW-1185">Reference proteome</keyword>
<proteinExistence type="predicted"/>
<name>A0A9W9PZH8_9EURO</name>
<reference evidence="3" key="2">
    <citation type="journal article" date="2023" name="IMA Fungus">
        <title>Comparative genomic study of the Penicillium genus elucidates a diverse pangenome and 15 lateral gene transfer events.</title>
        <authorList>
            <person name="Petersen C."/>
            <person name="Sorensen T."/>
            <person name="Nielsen M.R."/>
            <person name="Sondergaard T.E."/>
            <person name="Sorensen J.L."/>
            <person name="Fitzpatrick D.A."/>
            <person name="Frisvad J.C."/>
            <person name="Nielsen K.L."/>
        </authorList>
    </citation>
    <scope>NUCLEOTIDE SEQUENCE</scope>
    <source>
        <strain evidence="3">IBT 21472</strain>
    </source>
</reference>